<keyword evidence="5 9" id="KW-1133">Transmembrane helix</keyword>
<name>A0ABY9MUN1_9GAMM</name>
<evidence type="ECO:0000256" key="6">
    <source>
        <dbReference type="ARBA" id="ARBA00023122"/>
    </source>
</evidence>
<accession>A0ABY9MUN1</accession>
<evidence type="ECO:0000256" key="8">
    <source>
        <dbReference type="PROSITE-ProRule" id="PRU00703"/>
    </source>
</evidence>
<dbReference type="SMART" id="SM01091">
    <property type="entry name" value="CorC_HlyC"/>
    <property type="match status" value="1"/>
</dbReference>
<dbReference type="PANTHER" id="PTHR43099">
    <property type="entry name" value="UPF0053 PROTEIN YRKA"/>
    <property type="match status" value="1"/>
</dbReference>
<evidence type="ECO:0000256" key="4">
    <source>
        <dbReference type="ARBA" id="ARBA00022737"/>
    </source>
</evidence>
<feature type="domain" description="CNNM transmembrane" evidence="12">
    <location>
        <begin position="1"/>
        <end position="202"/>
    </location>
</feature>
<dbReference type="PROSITE" id="PS51846">
    <property type="entry name" value="CNNM"/>
    <property type="match status" value="1"/>
</dbReference>
<keyword evidence="4" id="KW-0677">Repeat</keyword>
<evidence type="ECO:0000313" key="13">
    <source>
        <dbReference type="EMBL" id="WML91866.1"/>
    </source>
</evidence>
<dbReference type="InterPro" id="IPR051676">
    <property type="entry name" value="UPF0053_domain"/>
</dbReference>
<dbReference type="InterPro" id="IPR016169">
    <property type="entry name" value="FAD-bd_PCMH_sub2"/>
</dbReference>
<evidence type="ECO:0000256" key="3">
    <source>
        <dbReference type="ARBA" id="ARBA00022692"/>
    </source>
</evidence>
<dbReference type="EMBL" id="CP133218">
    <property type="protein sequence ID" value="WML91866.1"/>
    <property type="molecule type" value="Genomic_DNA"/>
</dbReference>
<feature type="transmembrane region" description="Helical" evidence="10">
    <location>
        <begin position="6"/>
        <end position="29"/>
    </location>
</feature>
<sequence>MDNPLTSLTIAVLLLVINGFFVAAEFALVKAKGVRIDQLANQGIRSAVLIRKILGNLESYLAACQLGITMASLGLGWVGEPAIAALLEPVFRDWGMSEDTLHTSSFLLGFLLFSSLHIVVGEQVPKTFAIRKPEPMSLWVAYPLQGFYLMAWPLNRLLSLTTSFILSRFGVEEASHGDVMTGEELRDMIGVSGEHGAIETGQAEMLHNLFKFDERTVQEVMVSTQETDMLNIQHTPEENMAMIRRTSHSRFPVVDGDTDNLLGLLLTKDLFNAMLDGKEKPWEHLQDYIRPPLVVPETLLVARLFDTMRTQQDHMAFVVDEYGAFVGQLTLEDLLEEIVGEIADEMDENESEYPITQIADDVWEAHGLLPLSDMEKALGVDVPADLDANTLSGLFMLHLQRIPAVGDTVDCCGFQLKVMSLNGHRVEKVQLEAISAETPKADAITPPVADI</sequence>
<dbReference type="SMART" id="SM00116">
    <property type="entry name" value="CBS"/>
    <property type="match status" value="2"/>
</dbReference>
<dbReference type="CDD" id="cd04590">
    <property type="entry name" value="CBS_pair_CorC_HlyC_assoc"/>
    <property type="match status" value="1"/>
</dbReference>
<organism evidence="13 14">
    <name type="scientific">Thiothrix lacustris</name>
    <dbReference type="NCBI Taxonomy" id="525917"/>
    <lineage>
        <taxon>Bacteria</taxon>
        <taxon>Pseudomonadati</taxon>
        <taxon>Pseudomonadota</taxon>
        <taxon>Gammaproteobacteria</taxon>
        <taxon>Thiotrichales</taxon>
        <taxon>Thiotrichaceae</taxon>
        <taxon>Thiothrix</taxon>
    </lineage>
</organism>
<dbReference type="InterPro" id="IPR002550">
    <property type="entry name" value="CNNM"/>
</dbReference>
<keyword evidence="14" id="KW-1185">Reference proteome</keyword>
<comment type="subcellular location">
    <subcellularLocation>
        <location evidence="1">Cell membrane</location>
        <topology evidence="1">Multi-pass membrane protein</topology>
    </subcellularLocation>
</comment>
<dbReference type="InterPro" id="IPR044751">
    <property type="entry name" value="Ion_transp-like_CBS"/>
</dbReference>
<dbReference type="InterPro" id="IPR005170">
    <property type="entry name" value="Transptr-assoc_dom"/>
</dbReference>
<feature type="domain" description="CBS" evidence="11">
    <location>
        <begin position="221"/>
        <end position="280"/>
    </location>
</feature>
<evidence type="ECO:0000256" key="7">
    <source>
        <dbReference type="ARBA" id="ARBA00023136"/>
    </source>
</evidence>
<dbReference type="PROSITE" id="PS51371">
    <property type="entry name" value="CBS"/>
    <property type="match status" value="2"/>
</dbReference>
<evidence type="ECO:0000256" key="9">
    <source>
        <dbReference type="PROSITE-ProRule" id="PRU01193"/>
    </source>
</evidence>
<dbReference type="SUPFAM" id="SSF54631">
    <property type="entry name" value="CBS-domain pair"/>
    <property type="match status" value="1"/>
</dbReference>
<proteinExistence type="predicted"/>
<evidence type="ECO:0000259" key="12">
    <source>
        <dbReference type="PROSITE" id="PS51846"/>
    </source>
</evidence>
<keyword evidence="2" id="KW-1003">Cell membrane</keyword>
<dbReference type="Proteomes" id="UP001236657">
    <property type="component" value="Chromosome"/>
</dbReference>
<feature type="domain" description="CBS" evidence="11">
    <location>
        <begin position="288"/>
        <end position="345"/>
    </location>
</feature>
<reference evidence="13 14" key="1">
    <citation type="submission" date="2023-08" db="EMBL/GenBank/DDBJ databases">
        <title>New molecular markers tilS and rpoB for phylogenetic and monitoring studies of the genus Thiothrix biodiversity.</title>
        <authorList>
            <person name="Ravin N.V."/>
            <person name="Smolyakov D."/>
            <person name="Markov N.D."/>
            <person name="Beletsky A.V."/>
            <person name="Mardanov A.V."/>
            <person name="Rudenko T.S."/>
            <person name="Grabovich M.Y."/>
        </authorList>
    </citation>
    <scope>NUCLEOTIDE SEQUENCE [LARGE SCALE GENOMIC DNA]</scope>
    <source>
        <strain evidence="13 14">MK1</strain>
    </source>
</reference>
<evidence type="ECO:0000259" key="11">
    <source>
        <dbReference type="PROSITE" id="PS51371"/>
    </source>
</evidence>
<evidence type="ECO:0000256" key="2">
    <source>
        <dbReference type="ARBA" id="ARBA00022475"/>
    </source>
</evidence>
<gene>
    <name evidence="13" type="ORF">RCF98_05885</name>
</gene>
<evidence type="ECO:0000256" key="10">
    <source>
        <dbReference type="SAM" id="Phobius"/>
    </source>
</evidence>
<dbReference type="SUPFAM" id="SSF56176">
    <property type="entry name" value="FAD-binding/transporter-associated domain-like"/>
    <property type="match status" value="1"/>
</dbReference>
<dbReference type="Pfam" id="PF01595">
    <property type="entry name" value="CNNM"/>
    <property type="match status" value="1"/>
</dbReference>
<dbReference type="Pfam" id="PF03471">
    <property type="entry name" value="CorC_HlyC"/>
    <property type="match status" value="1"/>
</dbReference>
<protein>
    <submittedName>
        <fullName evidence="13">Hemolysin family protein</fullName>
    </submittedName>
</protein>
<dbReference type="InterPro" id="IPR036318">
    <property type="entry name" value="FAD-bd_PCMH-like_sf"/>
</dbReference>
<dbReference type="PANTHER" id="PTHR43099:SF5">
    <property type="entry name" value="HLYC_CORC FAMILY TRANSPORTER"/>
    <property type="match status" value="1"/>
</dbReference>
<dbReference type="RefSeq" id="WP_308392969.1">
    <property type="nucleotide sequence ID" value="NZ_CP133218.1"/>
</dbReference>
<keyword evidence="7 9" id="KW-0472">Membrane</keyword>
<dbReference type="Gene3D" id="3.10.580.10">
    <property type="entry name" value="CBS-domain"/>
    <property type="match status" value="1"/>
</dbReference>
<keyword evidence="6 8" id="KW-0129">CBS domain</keyword>
<dbReference type="InterPro" id="IPR000644">
    <property type="entry name" value="CBS_dom"/>
</dbReference>
<evidence type="ECO:0000313" key="14">
    <source>
        <dbReference type="Proteomes" id="UP001236657"/>
    </source>
</evidence>
<evidence type="ECO:0000256" key="1">
    <source>
        <dbReference type="ARBA" id="ARBA00004651"/>
    </source>
</evidence>
<dbReference type="Gene3D" id="3.30.465.10">
    <property type="match status" value="1"/>
</dbReference>
<keyword evidence="3 9" id="KW-0812">Transmembrane</keyword>
<evidence type="ECO:0000256" key="5">
    <source>
        <dbReference type="ARBA" id="ARBA00022989"/>
    </source>
</evidence>
<dbReference type="Pfam" id="PF00571">
    <property type="entry name" value="CBS"/>
    <property type="match status" value="2"/>
</dbReference>
<dbReference type="InterPro" id="IPR046342">
    <property type="entry name" value="CBS_dom_sf"/>
</dbReference>